<reference evidence="1 3" key="2">
    <citation type="journal article" date="2018" name="Plant J.">
        <title>The Physcomitrella patens chromosome-scale assembly reveals moss genome structure and evolution.</title>
        <authorList>
            <person name="Lang D."/>
            <person name="Ullrich K.K."/>
            <person name="Murat F."/>
            <person name="Fuchs J."/>
            <person name="Jenkins J."/>
            <person name="Haas F.B."/>
            <person name="Piednoel M."/>
            <person name="Gundlach H."/>
            <person name="Van Bel M."/>
            <person name="Meyberg R."/>
            <person name="Vives C."/>
            <person name="Morata J."/>
            <person name="Symeonidi A."/>
            <person name="Hiss M."/>
            <person name="Muchero W."/>
            <person name="Kamisugi Y."/>
            <person name="Saleh O."/>
            <person name="Blanc G."/>
            <person name="Decker E.L."/>
            <person name="van Gessel N."/>
            <person name="Grimwood J."/>
            <person name="Hayes R.D."/>
            <person name="Graham S.W."/>
            <person name="Gunter L.E."/>
            <person name="McDaniel S.F."/>
            <person name="Hoernstein S.N.W."/>
            <person name="Larsson A."/>
            <person name="Li F.W."/>
            <person name="Perroud P.F."/>
            <person name="Phillips J."/>
            <person name="Ranjan P."/>
            <person name="Rokshar D.S."/>
            <person name="Rothfels C.J."/>
            <person name="Schneider L."/>
            <person name="Shu S."/>
            <person name="Stevenson D.W."/>
            <person name="Thummler F."/>
            <person name="Tillich M."/>
            <person name="Villarreal Aguilar J.C."/>
            <person name="Widiez T."/>
            <person name="Wong G.K."/>
            <person name="Wymore A."/>
            <person name="Zhang Y."/>
            <person name="Zimmer A.D."/>
            <person name="Quatrano R.S."/>
            <person name="Mayer K.F.X."/>
            <person name="Goodstein D."/>
            <person name="Casacuberta J.M."/>
            <person name="Vandepoele K."/>
            <person name="Reski R."/>
            <person name="Cuming A.C."/>
            <person name="Tuskan G.A."/>
            <person name="Maumus F."/>
            <person name="Salse J."/>
            <person name="Schmutz J."/>
            <person name="Rensing S.A."/>
        </authorList>
    </citation>
    <scope>NUCLEOTIDE SEQUENCE [LARGE SCALE GENOMIC DNA]</scope>
    <source>
        <strain evidence="2 3">cv. Gransden 2004</strain>
    </source>
</reference>
<organism evidence="1">
    <name type="scientific">Physcomitrium patens</name>
    <name type="common">Spreading-leaved earth moss</name>
    <name type="synonym">Physcomitrella patens</name>
    <dbReference type="NCBI Taxonomy" id="3218"/>
    <lineage>
        <taxon>Eukaryota</taxon>
        <taxon>Viridiplantae</taxon>
        <taxon>Streptophyta</taxon>
        <taxon>Embryophyta</taxon>
        <taxon>Bryophyta</taxon>
        <taxon>Bryophytina</taxon>
        <taxon>Bryopsida</taxon>
        <taxon>Funariidae</taxon>
        <taxon>Funariales</taxon>
        <taxon>Funariaceae</taxon>
        <taxon>Physcomitrium</taxon>
    </lineage>
</organism>
<reference evidence="1 3" key="1">
    <citation type="journal article" date="2008" name="Science">
        <title>The Physcomitrella genome reveals evolutionary insights into the conquest of land by plants.</title>
        <authorList>
            <person name="Rensing S."/>
            <person name="Lang D."/>
            <person name="Zimmer A."/>
            <person name="Terry A."/>
            <person name="Salamov A."/>
            <person name="Shapiro H."/>
            <person name="Nishiyama T."/>
            <person name="Perroud P.-F."/>
            <person name="Lindquist E."/>
            <person name="Kamisugi Y."/>
            <person name="Tanahashi T."/>
            <person name="Sakakibara K."/>
            <person name="Fujita T."/>
            <person name="Oishi K."/>
            <person name="Shin-I T."/>
            <person name="Kuroki Y."/>
            <person name="Toyoda A."/>
            <person name="Suzuki Y."/>
            <person name="Hashimoto A."/>
            <person name="Yamaguchi K."/>
            <person name="Sugano A."/>
            <person name="Kohara Y."/>
            <person name="Fujiyama A."/>
            <person name="Anterola A."/>
            <person name="Aoki S."/>
            <person name="Ashton N."/>
            <person name="Barbazuk W.B."/>
            <person name="Barker E."/>
            <person name="Bennetzen J."/>
            <person name="Bezanilla M."/>
            <person name="Blankenship R."/>
            <person name="Cho S.H."/>
            <person name="Dutcher S."/>
            <person name="Estelle M."/>
            <person name="Fawcett J.A."/>
            <person name="Gundlach H."/>
            <person name="Hanada K."/>
            <person name="Heyl A."/>
            <person name="Hicks K.A."/>
            <person name="Hugh J."/>
            <person name="Lohr M."/>
            <person name="Mayer K."/>
            <person name="Melkozernov A."/>
            <person name="Murata T."/>
            <person name="Nelson D."/>
            <person name="Pils B."/>
            <person name="Prigge M."/>
            <person name="Reiss B."/>
            <person name="Renner T."/>
            <person name="Rombauts S."/>
            <person name="Rushton P."/>
            <person name="Sanderfoot A."/>
            <person name="Schween G."/>
            <person name="Shiu S.-H."/>
            <person name="Stueber K."/>
            <person name="Theodoulou F.L."/>
            <person name="Tu H."/>
            <person name="Van de Peer Y."/>
            <person name="Verrier P.J."/>
            <person name="Waters E."/>
            <person name="Wood A."/>
            <person name="Yang L."/>
            <person name="Cove D."/>
            <person name="Cuming A."/>
            <person name="Hasebe M."/>
            <person name="Lucas S."/>
            <person name="Mishler D.B."/>
            <person name="Reski R."/>
            <person name="Grigoriev I."/>
            <person name="Quatrano R.S."/>
            <person name="Boore J.L."/>
        </authorList>
    </citation>
    <scope>NUCLEOTIDE SEQUENCE [LARGE SCALE GENOMIC DNA]</scope>
    <source>
        <strain evidence="2 3">cv. Gransden 2004</strain>
    </source>
</reference>
<evidence type="ECO:0000313" key="1">
    <source>
        <dbReference type="EMBL" id="PNR32836.1"/>
    </source>
</evidence>
<protein>
    <submittedName>
        <fullName evidence="1 2">Uncharacterized protein</fullName>
    </submittedName>
</protein>
<dbReference type="EnsemblPlants" id="Pp3c20_6110V3.1">
    <property type="protein sequence ID" value="PAC:32945805.CDS.1"/>
    <property type="gene ID" value="Pp3c20_6110"/>
</dbReference>
<accession>A0A2K1IU78</accession>
<gene>
    <name evidence="1" type="ORF">PHYPA_024778</name>
</gene>
<evidence type="ECO:0000313" key="2">
    <source>
        <dbReference type="EnsemblPlants" id="PAC:32945805.CDS.1"/>
    </source>
</evidence>
<proteinExistence type="predicted"/>
<dbReference type="PaxDb" id="3218-PP1S9_148V6.1"/>
<evidence type="ECO:0000313" key="3">
    <source>
        <dbReference type="Proteomes" id="UP000006727"/>
    </source>
</evidence>
<sequence length="102" mass="11313">MGYRPSASVLMSLEEVVVKEFSCVELFGGRLHADELEQAGNHVGASFATVDQWLLVGVISLHRLSQIFMGLLLFLACLADSPRLLLKAYSCSSYRSIEEMPY</sequence>
<dbReference type="Proteomes" id="UP000006727">
    <property type="component" value="Chromosome 20"/>
</dbReference>
<reference evidence="2" key="3">
    <citation type="submission" date="2020-12" db="UniProtKB">
        <authorList>
            <consortium name="EnsemblPlants"/>
        </authorList>
    </citation>
    <scope>IDENTIFICATION</scope>
</reference>
<dbReference type="InParanoid" id="A0A2K1IU78"/>
<dbReference type="EMBL" id="ABEU02000020">
    <property type="protein sequence ID" value="PNR32836.1"/>
    <property type="molecule type" value="Genomic_DNA"/>
</dbReference>
<name>A0A2K1IU78_PHYPA</name>
<keyword evidence="3" id="KW-1185">Reference proteome</keyword>
<dbReference type="AlphaFoldDB" id="A0A2K1IU78"/>
<dbReference type="Gramene" id="Pp3c20_6110V3.1">
    <property type="protein sequence ID" value="PAC:32945805.CDS.1"/>
    <property type="gene ID" value="Pp3c20_6110"/>
</dbReference>